<comment type="caution">
    <text evidence="1">The sequence shown here is derived from an EMBL/GenBank/DDBJ whole genome shotgun (WGS) entry which is preliminary data.</text>
</comment>
<proteinExistence type="predicted"/>
<dbReference type="AlphaFoldDB" id="A0A1D1VR31"/>
<organism evidence="1 2">
    <name type="scientific">Ramazzottius varieornatus</name>
    <name type="common">Water bear</name>
    <name type="synonym">Tardigrade</name>
    <dbReference type="NCBI Taxonomy" id="947166"/>
    <lineage>
        <taxon>Eukaryota</taxon>
        <taxon>Metazoa</taxon>
        <taxon>Ecdysozoa</taxon>
        <taxon>Tardigrada</taxon>
        <taxon>Eutardigrada</taxon>
        <taxon>Parachela</taxon>
        <taxon>Hypsibioidea</taxon>
        <taxon>Ramazzottiidae</taxon>
        <taxon>Ramazzottius</taxon>
    </lineage>
</organism>
<name>A0A1D1VR31_RAMVA</name>
<gene>
    <name evidence="1" type="primary">RvY_11787-1</name>
    <name evidence="1" type="synonym">RvY_11787.1</name>
    <name evidence="1" type="ORF">RvY_11787</name>
</gene>
<dbReference type="Gene3D" id="3.30.710.10">
    <property type="entry name" value="Potassium Channel Kv1.1, Chain A"/>
    <property type="match status" value="1"/>
</dbReference>
<reference evidence="1 2" key="1">
    <citation type="journal article" date="2016" name="Nat. Commun.">
        <title>Extremotolerant tardigrade genome and improved radiotolerance of human cultured cells by tardigrade-unique protein.</title>
        <authorList>
            <person name="Hashimoto T."/>
            <person name="Horikawa D.D."/>
            <person name="Saito Y."/>
            <person name="Kuwahara H."/>
            <person name="Kozuka-Hata H."/>
            <person name="Shin-I T."/>
            <person name="Minakuchi Y."/>
            <person name="Ohishi K."/>
            <person name="Motoyama A."/>
            <person name="Aizu T."/>
            <person name="Enomoto A."/>
            <person name="Kondo K."/>
            <person name="Tanaka S."/>
            <person name="Hara Y."/>
            <person name="Koshikawa S."/>
            <person name="Sagara H."/>
            <person name="Miura T."/>
            <person name="Yokobori S."/>
            <person name="Miyagawa K."/>
            <person name="Suzuki Y."/>
            <person name="Kubo T."/>
            <person name="Oyama M."/>
            <person name="Kohara Y."/>
            <person name="Fujiyama A."/>
            <person name="Arakawa K."/>
            <person name="Katayama T."/>
            <person name="Toyoda A."/>
            <person name="Kunieda T."/>
        </authorList>
    </citation>
    <scope>NUCLEOTIDE SEQUENCE [LARGE SCALE GENOMIC DNA]</scope>
    <source>
        <strain evidence="1 2">YOKOZUNA-1</strain>
    </source>
</reference>
<dbReference type="InterPro" id="IPR011333">
    <property type="entry name" value="SKP1/BTB/POZ_sf"/>
</dbReference>
<evidence type="ECO:0000313" key="1">
    <source>
        <dbReference type="EMBL" id="GAV01009.1"/>
    </source>
</evidence>
<protein>
    <submittedName>
        <fullName evidence="1">Uncharacterized protein</fullName>
    </submittedName>
</protein>
<accession>A0A1D1VR31</accession>
<sequence length="163" mass="18067">MDSSDAVSEALVLLDRIAKDCVQLPGPDVPRYRSAFFQVFIPESAYRVHPSPRSLRTKSSLTSTKPCFPTFDGKTLGSLLKYGCYGYVENLKDNSKDVPVPADKYELLGRKERRKDILGVELNAENVTEMLLFADKMSAEKLQKAAIQFLAADPDSTVSAETN</sequence>
<dbReference type="EMBL" id="BDGG01000006">
    <property type="protein sequence ID" value="GAV01009.1"/>
    <property type="molecule type" value="Genomic_DNA"/>
</dbReference>
<evidence type="ECO:0000313" key="2">
    <source>
        <dbReference type="Proteomes" id="UP000186922"/>
    </source>
</evidence>
<dbReference type="Proteomes" id="UP000186922">
    <property type="component" value="Unassembled WGS sequence"/>
</dbReference>
<keyword evidence="2" id="KW-1185">Reference proteome</keyword>